<gene>
    <name evidence="1" type="ORF">SAMN05444380_10323</name>
</gene>
<dbReference type="SUPFAM" id="SSF47413">
    <property type="entry name" value="lambda repressor-like DNA-binding domains"/>
    <property type="match status" value="1"/>
</dbReference>
<dbReference type="OrthoDB" id="1045370at2"/>
<evidence type="ECO:0000313" key="1">
    <source>
        <dbReference type="EMBL" id="SFD85406.1"/>
    </source>
</evidence>
<proteinExistence type="predicted"/>
<protein>
    <submittedName>
        <fullName evidence="1">Uncharacterized protein</fullName>
    </submittedName>
</protein>
<evidence type="ECO:0000313" key="2">
    <source>
        <dbReference type="Proteomes" id="UP000181976"/>
    </source>
</evidence>
<sequence length="152" mass="18278">MRGIEKLTHLTEDQKERLIYSANQYERFARIYFEVLDVKDKTVSIKIYQLENNLEKYLPAKELKERALEVFKGCIPEGWEINLIAKPYKFLNTITFESIREKQKELGLSDDELSLYLGIRKENLNRMLSGKRKLSKCQKVAFYYFFKWFESR</sequence>
<reference evidence="1 2" key="1">
    <citation type="submission" date="2016-10" db="EMBL/GenBank/DDBJ databases">
        <authorList>
            <person name="de Groot N.N."/>
        </authorList>
    </citation>
    <scope>NUCLEOTIDE SEQUENCE [LARGE SCALE GENOMIC DNA]</scope>
    <source>
        <strain evidence="1 2">DSM 19012</strain>
    </source>
</reference>
<name>A0A1I1VQX3_9BACT</name>
<dbReference type="eggNOG" id="ENOG503379R">
    <property type="taxonomic scope" value="Bacteria"/>
</dbReference>
<dbReference type="EMBL" id="FONA01000003">
    <property type="protein sequence ID" value="SFD85406.1"/>
    <property type="molecule type" value="Genomic_DNA"/>
</dbReference>
<keyword evidence="2" id="KW-1185">Reference proteome</keyword>
<dbReference type="Proteomes" id="UP000181976">
    <property type="component" value="Unassembled WGS sequence"/>
</dbReference>
<dbReference type="GO" id="GO:0003677">
    <property type="term" value="F:DNA binding"/>
    <property type="evidence" value="ECO:0007669"/>
    <property type="project" value="InterPro"/>
</dbReference>
<organism evidence="1 2">
    <name type="scientific">Thermophagus xiamenensis</name>
    <dbReference type="NCBI Taxonomy" id="385682"/>
    <lineage>
        <taxon>Bacteria</taxon>
        <taxon>Pseudomonadati</taxon>
        <taxon>Bacteroidota</taxon>
        <taxon>Bacteroidia</taxon>
        <taxon>Marinilabiliales</taxon>
        <taxon>Marinilabiliaceae</taxon>
        <taxon>Thermophagus</taxon>
    </lineage>
</organism>
<accession>A0A1I1VQX3</accession>
<dbReference type="InParanoid" id="A0A1I1VQX3"/>
<dbReference type="InterPro" id="IPR010982">
    <property type="entry name" value="Lambda_DNA-bd_dom_sf"/>
</dbReference>
<dbReference type="AlphaFoldDB" id="A0A1I1VQX3"/>
<dbReference type="RefSeq" id="WP_010526832.1">
    <property type="nucleotide sequence ID" value="NZ_AFSL01000019.1"/>
</dbReference>